<organism evidence="4 5">
    <name type="scientific">Luteimicrobium album</name>
    <dbReference type="NCBI Taxonomy" id="1054550"/>
    <lineage>
        <taxon>Bacteria</taxon>
        <taxon>Bacillati</taxon>
        <taxon>Actinomycetota</taxon>
        <taxon>Actinomycetes</taxon>
        <taxon>Micrococcales</taxon>
        <taxon>Luteimicrobium</taxon>
    </lineage>
</organism>
<gene>
    <name evidence="4" type="ORF">GCM10025864_05820</name>
</gene>
<feature type="transmembrane region" description="Helical" evidence="2">
    <location>
        <begin position="265"/>
        <end position="285"/>
    </location>
</feature>
<evidence type="ECO:0000313" key="5">
    <source>
        <dbReference type="Proteomes" id="UP001157091"/>
    </source>
</evidence>
<dbReference type="Proteomes" id="UP001157091">
    <property type="component" value="Unassembled WGS sequence"/>
</dbReference>
<feature type="transmembrane region" description="Helical" evidence="2">
    <location>
        <begin position="76"/>
        <end position="95"/>
    </location>
</feature>
<keyword evidence="5" id="KW-1185">Reference proteome</keyword>
<keyword evidence="2" id="KW-1133">Transmembrane helix</keyword>
<feature type="transmembrane region" description="Helical" evidence="2">
    <location>
        <begin position="182"/>
        <end position="201"/>
    </location>
</feature>
<dbReference type="EMBL" id="BSUK01000001">
    <property type="protein sequence ID" value="GMA22823.1"/>
    <property type="molecule type" value="Genomic_DNA"/>
</dbReference>
<feature type="transmembrane region" description="Helical" evidence="2">
    <location>
        <begin position="213"/>
        <end position="232"/>
    </location>
</feature>
<dbReference type="Pfam" id="PF00892">
    <property type="entry name" value="EamA"/>
    <property type="match status" value="1"/>
</dbReference>
<reference evidence="5" key="1">
    <citation type="journal article" date="2019" name="Int. J. Syst. Evol. Microbiol.">
        <title>The Global Catalogue of Microorganisms (GCM) 10K type strain sequencing project: providing services to taxonomists for standard genome sequencing and annotation.</title>
        <authorList>
            <consortium name="The Broad Institute Genomics Platform"/>
            <consortium name="The Broad Institute Genome Sequencing Center for Infectious Disease"/>
            <person name="Wu L."/>
            <person name="Ma J."/>
        </authorList>
    </citation>
    <scope>NUCLEOTIDE SEQUENCE [LARGE SCALE GENOMIC DNA]</scope>
    <source>
        <strain evidence="5">NBRC 106348</strain>
    </source>
</reference>
<accession>A0ABQ6HYQ7</accession>
<sequence length="307" mass="30457">MTSLGSPHPAHPRTGPLLALVCVLGGSFGVQLSAALASTLFPTVGTVGVSGLRMAVAAAVLLVVTRPSLRGRSARAWAGIASYGLAMAAMNVLFYNAVDHLPLGFAVTLEFLGPLAVAALGVTRRLELVLPATALLGVVLISGPGGEADVVGILFGLGAAVAFGAYTLLAGRVGGDTSGLDGLALSVTGGAVLLLPFSIASAPHVDAAGWGRLAASGILGVAIAFSLDFLAVHLSSPRVVGTLFAMDPVVGALVGALALGQGLALVAVVGILLVSFAGAATIWLAGRVGARRTLEDVEPDDARPSAH</sequence>
<feature type="transmembrane region" description="Helical" evidence="2">
    <location>
        <begin position="151"/>
        <end position="170"/>
    </location>
</feature>
<feature type="domain" description="EamA" evidence="3">
    <location>
        <begin position="152"/>
        <end position="279"/>
    </location>
</feature>
<feature type="transmembrane region" description="Helical" evidence="2">
    <location>
        <begin position="239"/>
        <end position="259"/>
    </location>
</feature>
<feature type="transmembrane region" description="Helical" evidence="2">
    <location>
        <begin position="47"/>
        <end position="64"/>
    </location>
</feature>
<keyword evidence="2" id="KW-0812">Transmembrane</keyword>
<dbReference type="InterPro" id="IPR037185">
    <property type="entry name" value="EmrE-like"/>
</dbReference>
<evidence type="ECO:0000256" key="2">
    <source>
        <dbReference type="SAM" id="Phobius"/>
    </source>
</evidence>
<evidence type="ECO:0000256" key="1">
    <source>
        <dbReference type="ARBA" id="ARBA00007362"/>
    </source>
</evidence>
<evidence type="ECO:0000313" key="4">
    <source>
        <dbReference type="EMBL" id="GMA22823.1"/>
    </source>
</evidence>
<dbReference type="InterPro" id="IPR000620">
    <property type="entry name" value="EamA_dom"/>
</dbReference>
<evidence type="ECO:0000259" key="3">
    <source>
        <dbReference type="Pfam" id="PF00892"/>
    </source>
</evidence>
<proteinExistence type="inferred from homology"/>
<name>A0ABQ6HYQ7_9MICO</name>
<dbReference type="SUPFAM" id="SSF103481">
    <property type="entry name" value="Multidrug resistance efflux transporter EmrE"/>
    <property type="match status" value="2"/>
</dbReference>
<comment type="similarity">
    <text evidence="1">Belongs to the EamA transporter family.</text>
</comment>
<protein>
    <submittedName>
        <fullName evidence="4">DMT transporter permease</fullName>
    </submittedName>
</protein>
<dbReference type="RefSeq" id="WP_284291983.1">
    <property type="nucleotide sequence ID" value="NZ_BSUK01000001.1"/>
</dbReference>
<keyword evidence="2" id="KW-0472">Membrane</keyword>
<comment type="caution">
    <text evidence="4">The sequence shown here is derived from an EMBL/GenBank/DDBJ whole genome shotgun (WGS) entry which is preliminary data.</text>
</comment>
<feature type="transmembrane region" description="Helical" evidence="2">
    <location>
        <begin position="101"/>
        <end position="121"/>
    </location>
</feature>